<feature type="region of interest" description="Disordered" evidence="1">
    <location>
        <begin position="113"/>
        <end position="249"/>
    </location>
</feature>
<organism evidence="2 3">
    <name type="scientific">Fulvivirga marina</name>
    <dbReference type="NCBI Taxonomy" id="2494733"/>
    <lineage>
        <taxon>Bacteria</taxon>
        <taxon>Pseudomonadati</taxon>
        <taxon>Bacteroidota</taxon>
        <taxon>Cytophagia</taxon>
        <taxon>Cytophagales</taxon>
        <taxon>Fulvivirgaceae</taxon>
        <taxon>Fulvivirga</taxon>
    </lineage>
</organism>
<feature type="compositionally biased region" description="Acidic residues" evidence="1">
    <location>
        <begin position="114"/>
        <end position="130"/>
    </location>
</feature>
<reference evidence="2" key="1">
    <citation type="submission" date="2021-01" db="EMBL/GenBank/DDBJ databases">
        <title>Fulvivirga kasyanovii gen. nov., sp nov., a novel member of the phylum Bacteroidetes isolated from seawater in a mussel farm.</title>
        <authorList>
            <person name="Zhao L.-H."/>
            <person name="Wang Z.-J."/>
        </authorList>
    </citation>
    <scope>NUCLEOTIDE SEQUENCE</scope>
    <source>
        <strain evidence="2">29W222</strain>
    </source>
</reference>
<comment type="caution">
    <text evidence="2">The sequence shown here is derived from an EMBL/GenBank/DDBJ whole genome shotgun (WGS) entry which is preliminary data.</text>
</comment>
<dbReference type="EMBL" id="JAEUGD010000016">
    <property type="protein sequence ID" value="MBL6445546.1"/>
    <property type="molecule type" value="Genomic_DNA"/>
</dbReference>
<keyword evidence="3" id="KW-1185">Reference proteome</keyword>
<dbReference type="AlphaFoldDB" id="A0A937KAI9"/>
<accession>A0A937KAI9</accession>
<dbReference type="Proteomes" id="UP000614216">
    <property type="component" value="Unassembled WGS sequence"/>
</dbReference>
<dbReference type="RefSeq" id="WP_202855090.1">
    <property type="nucleotide sequence ID" value="NZ_JAEUGD010000016.1"/>
</dbReference>
<evidence type="ECO:0000313" key="2">
    <source>
        <dbReference type="EMBL" id="MBL6445546.1"/>
    </source>
</evidence>
<evidence type="ECO:0000256" key="1">
    <source>
        <dbReference type="SAM" id="MobiDB-lite"/>
    </source>
</evidence>
<evidence type="ECO:0000313" key="3">
    <source>
        <dbReference type="Proteomes" id="UP000614216"/>
    </source>
</evidence>
<feature type="compositionally biased region" description="Basic and acidic residues" evidence="1">
    <location>
        <begin position="131"/>
        <end position="154"/>
    </location>
</feature>
<name>A0A937KAI9_9BACT</name>
<feature type="region of interest" description="Disordered" evidence="1">
    <location>
        <begin position="86"/>
        <end position="105"/>
    </location>
</feature>
<protein>
    <submittedName>
        <fullName evidence="2">Uncharacterized protein</fullName>
    </submittedName>
</protein>
<sequence length="521" mass="58255">MMSPKGRLFQLALDCKKHTKKEERKRKKTTRVSGKHYDEGNAISLSYNIDVYDQTVYDSYRHNEPSAQLSFVDDMQGEAFYVEPFESETIPASYEEVDDDHDNPMLDKVVQLSEAEEEMQVAQDGDEGEPEPMREEQPVAKAPLPDKPDKKVEAEPPVQTAPQNKGGGQPSKGEERGEPYEVDEDEFANDIKAILTGQKVFDPEKKKTVNKSESPSKELLQQGGAHPPPSQERSRPQKEEENPELLGSEHKIFEKIAQSMRYANSYDLGSIAMEKKFDQMESELEKDEIKTIATKKPMGDATVVDDAPAPSDIIEEDTSLKYNSEEPLSPENGGLEVGKQQLKAGDLILVTSETSGTQERVCRAGLYTGDDKMMWADQSGKTERKDIDQVLNEGRAVLLRHKSANTEAVQGVVTKLTTDTNISDAQNPILEISYAPVQIHQSVCERVPKPDQEKCKQFKGKVDINTKDNDKFFIPYTLVKALEASGLNILDQGIQGISIDTPVKTKHNGQWQYAGHLKIKN</sequence>
<gene>
    <name evidence="2" type="ORF">JMN32_04455</name>
</gene>
<proteinExistence type="predicted"/>